<dbReference type="EMBL" id="WTQT01000002">
    <property type="protein sequence ID" value="MWR36602.1"/>
    <property type="molecule type" value="Genomic_DNA"/>
</dbReference>
<sequence>MSSSSGNKSGSLTTHVDGVVGESKINLSHEFFIKLMHKFCPDTVEDGKCLRMNTEHGEYILNSDTGDIALLMRWKFNWVNQNSVGDNWTYLDEVSFIYESFSAICYGWNDKIFLSVSGDSDFAEKFKSKRLPFSINMIPVHQKEHWNVDVLRTVPGNDDGRPYVNWKNRFAHFYFKDTSLSEKCAPENQSICGFYQVNIVHEIGHMIRYLEDEYELDKFGKPVSKYKIDTAALMNVGMELRERYLEGVCIDLNLVYPLTTFSVASVIK</sequence>
<accession>A0A8T5Z4Y4</accession>
<proteinExistence type="predicted"/>
<dbReference type="RefSeq" id="WP_130076015.1">
    <property type="nucleotide sequence ID" value="NZ_AP027963.1"/>
</dbReference>
<gene>
    <name evidence="1" type="ORF">GP975_00470</name>
</gene>
<dbReference type="AlphaFoldDB" id="A0A8T5Z4Y4"/>
<evidence type="ECO:0000313" key="2">
    <source>
        <dbReference type="Proteomes" id="UP000460875"/>
    </source>
</evidence>
<protein>
    <submittedName>
        <fullName evidence="1">Uncharacterized protein</fullName>
    </submittedName>
</protein>
<evidence type="ECO:0000313" key="1">
    <source>
        <dbReference type="EMBL" id="MWR36602.1"/>
    </source>
</evidence>
<reference evidence="1 2" key="1">
    <citation type="submission" date="2019-12" db="EMBL/GenBank/DDBJ databases">
        <title>Enteriobacteria Tanzani isolates_8377-8380.</title>
        <authorList>
            <person name="Subbiah M."/>
            <person name="Call D."/>
        </authorList>
    </citation>
    <scope>NUCLEOTIDE SEQUENCE [LARGE SCALE GENOMIC DNA]</scope>
    <source>
        <strain evidence="1 2">8379wE2</strain>
    </source>
</reference>
<organism evidence="1 2">
    <name type="scientific">Escherichia coli</name>
    <dbReference type="NCBI Taxonomy" id="562"/>
    <lineage>
        <taxon>Bacteria</taxon>
        <taxon>Pseudomonadati</taxon>
        <taxon>Pseudomonadota</taxon>
        <taxon>Gammaproteobacteria</taxon>
        <taxon>Enterobacterales</taxon>
        <taxon>Enterobacteriaceae</taxon>
        <taxon>Escherichia</taxon>
    </lineage>
</organism>
<dbReference type="Proteomes" id="UP000460875">
    <property type="component" value="Unassembled WGS sequence"/>
</dbReference>
<comment type="caution">
    <text evidence="1">The sequence shown here is derived from an EMBL/GenBank/DDBJ whole genome shotgun (WGS) entry which is preliminary data.</text>
</comment>
<name>A0A8T5Z4Y4_ECOLX</name>